<feature type="compositionally biased region" description="Low complexity" evidence="1">
    <location>
        <begin position="665"/>
        <end position="696"/>
    </location>
</feature>
<evidence type="ECO:0000256" key="1">
    <source>
        <dbReference type="SAM" id="MobiDB-lite"/>
    </source>
</evidence>
<protein>
    <submittedName>
        <fullName evidence="3">Protein tincar</fullName>
    </submittedName>
</protein>
<dbReference type="PANTHER" id="PTHR21579:SF20">
    <property type="entry name" value="PROTEIN TINCAR"/>
    <property type="match status" value="1"/>
</dbReference>
<proteinExistence type="predicted"/>
<feature type="transmembrane region" description="Helical" evidence="2">
    <location>
        <begin position="353"/>
        <end position="378"/>
    </location>
</feature>
<feature type="region of interest" description="Disordered" evidence="1">
    <location>
        <begin position="637"/>
        <end position="701"/>
    </location>
</feature>
<feature type="compositionally biased region" description="Low complexity" evidence="1">
    <location>
        <begin position="815"/>
        <end position="832"/>
    </location>
</feature>
<dbReference type="OrthoDB" id="10033661at2759"/>
<keyword evidence="2" id="KW-0472">Membrane</keyword>
<evidence type="ECO:0000313" key="3">
    <source>
        <dbReference type="EMBL" id="GFR10000.1"/>
    </source>
</evidence>
<feature type="compositionally biased region" description="Basic residues" evidence="1">
    <location>
        <begin position="507"/>
        <end position="519"/>
    </location>
</feature>
<dbReference type="Proteomes" id="UP000887116">
    <property type="component" value="Unassembled WGS sequence"/>
</dbReference>
<feature type="transmembrane region" description="Helical" evidence="2">
    <location>
        <begin position="390"/>
        <end position="413"/>
    </location>
</feature>
<evidence type="ECO:0000313" key="4">
    <source>
        <dbReference type="Proteomes" id="UP000887116"/>
    </source>
</evidence>
<sequence length="832" mass="93433">MANALQTQRLVKGRNDGAASCQRPSVNSQWSVWYCVFALGLQIYIMATSIQRFTRYVSLPWPPQGQPYFELNAYVAFIGAAVVLMPFFVILALMKVGNYANDGHKIGNEEPDMVVYQNLRKKKYCRWLKSLWKHGGPLAPLIHLAASMCLLLPKLLVEAQLIKHGFLSKGAIWRTDLDFLIAHKDRLVTLRFISTLNVTEVWGQQLDDSPRPYLRSEIQSEEHAVLSTELINYTIALLVYAVRYPAVFWNANKCYGFLFSCYMLFTAFQQLLVFAGFTILYKVHICGSRDVLLRFSSLLLSVRLTVLVFFVYSILLAVSASVLYFYGLQKYKEWVDSRLQCQLIRWKKESRRLWGVAPHLTAFLLLITTAVCVGPLMYDYTLVYCGSLDGIVLAGITGTISHLFLWIVLWLILTIKHKWAFISSSASNNIQMNGFKGTGQDAPLLVIDHGQTYQVRERDSRKAILNVVHKSIASIPKISPTEDDDIYWLKPKPPPPKDAERTSTWHKSQRKSPGPKHKVIFQDGLIGSTATCKRTRSLKKSPKVTGRFKKQNVKFEELSDSDDGDYATLRDMTVVREEGDGEDGVLCKRLRPREGNEVIRRDYENLDVPGYYSKYEEHKEEGISKDYENSINAHLRVPVSVHRQPSNVSRRTDSGVSGGDAGDISPRSGSVSESSTSPEKGTSESSSGVHSNGSLGNKRSSSMENVGIITFAKPPWKSMSLQRGVVPPSNETAYSHVFRPSNAMTIQHKTKRGIEETSGSYAQPFERATNVRLTSFTDHSDFPPVVTTNGSSKSPLQYAAGNMQIMPTHQRRDSANYSLASSAESESSVQHS</sequence>
<keyword evidence="2" id="KW-1133">Transmembrane helix</keyword>
<feature type="transmembrane region" description="Helical" evidence="2">
    <location>
        <begin position="301"/>
        <end position="326"/>
    </location>
</feature>
<keyword evidence="2" id="KW-0812">Transmembrane</keyword>
<keyword evidence="4" id="KW-1185">Reference proteome</keyword>
<feature type="transmembrane region" description="Helical" evidence="2">
    <location>
        <begin position="73"/>
        <end position="94"/>
    </location>
</feature>
<gene>
    <name evidence="3" type="primary">tinc</name>
    <name evidence="3" type="ORF">TNCT_534151</name>
</gene>
<reference evidence="3" key="1">
    <citation type="submission" date="2020-07" db="EMBL/GenBank/DDBJ databases">
        <title>Multicomponent nature underlies the extraordinary mechanical properties of spider dragline silk.</title>
        <authorList>
            <person name="Kono N."/>
            <person name="Nakamura H."/>
            <person name="Mori M."/>
            <person name="Yoshida Y."/>
            <person name="Ohtoshi R."/>
            <person name="Malay A.D."/>
            <person name="Moran D.A.P."/>
            <person name="Tomita M."/>
            <person name="Numata K."/>
            <person name="Arakawa K."/>
        </authorList>
    </citation>
    <scope>NUCLEOTIDE SEQUENCE</scope>
</reference>
<dbReference type="InterPro" id="IPR053291">
    <property type="entry name" value="Ommatidial_diff-associated"/>
</dbReference>
<comment type="caution">
    <text evidence="3">The sequence shown here is derived from an EMBL/GenBank/DDBJ whole genome shotgun (WGS) entry which is preliminary data.</text>
</comment>
<dbReference type="EMBL" id="BMAO01036355">
    <property type="protein sequence ID" value="GFR10000.1"/>
    <property type="molecule type" value="Genomic_DNA"/>
</dbReference>
<dbReference type="PANTHER" id="PTHR21579">
    <property type="entry name" value="PROTEIN TINCAR"/>
    <property type="match status" value="1"/>
</dbReference>
<name>A0A8X6LHG9_TRICU</name>
<feature type="region of interest" description="Disordered" evidence="1">
    <location>
        <begin position="485"/>
        <end position="519"/>
    </location>
</feature>
<accession>A0A8X6LHG9</accession>
<dbReference type="AlphaFoldDB" id="A0A8X6LHG9"/>
<feature type="transmembrane region" description="Helical" evidence="2">
    <location>
        <begin position="261"/>
        <end position="281"/>
    </location>
</feature>
<organism evidence="3 4">
    <name type="scientific">Trichonephila clavata</name>
    <name type="common">Joro spider</name>
    <name type="synonym">Nephila clavata</name>
    <dbReference type="NCBI Taxonomy" id="2740835"/>
    <lineage>
        <taxon>Eukaryota</taxon>
        <taxon>Metazoa</taxon>
        <taxon>Ecdysozoa</taxon>
        <taxon>Arthropoda</taxon>
        <taxon>Chelicerata</taxon>
        <taxon>Arachnida</taxon>
        <taxon>Araneae</taxon>
        <taxon>Araneomorphae</taxon>
        <taxon>Entelegynae</taxon>
        <taxon>Araneoidea</taxon>
        <taxon>Nephilidae</taxon>
        <taxon>Trichonephila</taxon>
    </lineage>
</organism>
<feature type="transmembrane region" description="Helical" evidence="2">
    <location>
        <begin position="32"/>
        <end position="53"/>
    </location>
</feature>
<evidence type="ECO:0000256" key="2">
    <source>
        <dbReference type="SAM" id="Phobius"/>
    </source>
</evidence>
<feature type="region of interest" description="Disordered" evidence="1">
    <location>
        <begin position="809"/>
        <end position="832"/>
    </location>
</feature>